<gene>
    <name evidence="1" type="ORF">NK718_21700</name>
</gene>
<dbReference type="EMBL" id="JANCLU010000040">
    <property type="protein sequence ID" value="MCP8941144.1"/>
    <property type="molecule type" value="Genomic_DNA"/>
</dbReference>
<evidence type="ECO:0000313" key="1">
    <source>
        <dbReference type="EMBL" id="MCP8941144.1"/>
    </source>
</evidence>
<protein>
    <submittedName>
        <fullName evidence="1">Uncharacterized protein</fullName>
    </submittedName>
</protein>
<comment type="caution">
    <text evidence="1">The sequence shown here is derived from an EMBL/GenBank/DDBJ whole genome shotgun (WGS) entry which is preliminary data.</text>
</comment>
<dbReference type="RefSeq" id="WP_254746758.1">
    <property type="nucleotide sequence ID" value="NZ_JANCLU010000040.1"/>
</dbReference>
<reference evidence="1 2" key="1">
    <citation type="submission" date="2022-07" db="EMBL/GenBank/DDBJ databases">
        <authorList>
            <person name="Li W.-J."/>
            <person name="Deng Q.-Q."/>
        </authorList>
    </citation>
    <scope>NUCLEOTIDE SEQUENCE [LARGE SCALE GENOMIC DNA]</scope>
    <source>
        <strain evidence="1 2">SYSU M60028</strain>
    </source>
</reference>
<evidence type="ECO:0000313" key="2">
    <source>
        <dbReference type="Proteomes" id="UP001205890"/>
    </source>
</evidence>
<proteinExistence type="predicted"/>
<keyword evidence="2" id="KW-1185">Reference proteome</keyword>
<organism evidence="1 2">
    <name type="scientific">Alsobacter ponti</name>
    <dbReference type="NCBI Taxonomy" id="2962936"/>
    <lineage>
        <taxon>Bacteria</taxon>
        <taxon>Pseudomonadati</taxon>
        <taxon>Pseudomonadota</taxon>
        <taxon>Alphaproteobacteria</taxon>
        <taxon>Hyphomicrobiales</taxon>
        <taxon>Alsobacteraceae</taxon>
        <taxon>Alsobacter</taxon>
    </lineage>
</organism>
<name>A0ABT1LI18_9HYPH</name>
<accession>A0ABT1LI18</accession>
<sequence>MTDRASEAEDDAGLEELRLVADHLEAARSAALKAGVPAWRVTEVSLMWAVGRAFDADPDGFGDDLIRIVSDVVRG</sequence>
<dbReference type="Proteomes" id="UP001205890">
    <property type="component" value="Unassembled WGS sequence"/>
</dbReference>